<dbReference type="EMBL" id="JANBOH010000296">
    <property type="protein sequence ID" value="KAJ1643098.1"/>
    <property type="molecule type" value="Genomic_DNA"/>
</dbReference>
<dbReference type="PANTHER" id="PTHR28181:SF1">
    <property type="entry name" value="COLD TOLERANCE PROTEIN 1"/>
    <property type="match status" value="1"/>
</dbReference>
<dbReference type="AlphaFoldDB" id="A0A9W8CIH1"/>
<comment type="caution">
    <text evidence="1">The sequence shown here is derived from an EMBL/GenBank/DDBJ whole genome shotgun (WGS) entry which is preliminary data.</text>
</comment>
<dbReference type="Gene3D" id="3.40.50.1000">
    <property type="entry name" value="HAD superfamily/HAD-like"/>
    <property type="match status" value="1"/>
</dbReference>
<evidence type="ECO:0000313" key="1">
    <source>
        <dbReference type="EMBL" id="KAJ1643098.1"/>
    </source>
</evidence>
<accession>A0A9W8CIH1</accession>
<sequence>MSSGTLPLRLPGQPVVVALDFDKTLTIQDTIAQVAVVAKNKHPENPEFEPISDAYFRDYAEHEAQWNPRIARHAKNGTVTLDLLHAYLESLRPVEQTSLARVSRGKLMAGALRQDFGAAGKLISLQPGAATAINRFLALHLATYVVSVNWSEDFIRGALFANGVVDAENIEIHCNNPEFDRSTGLSTGRLDPQMTVASDKTRVIDQIKRFAWEDSGGVWPYVVYAGDSLTDLPALLAADLGFVVGSSSSVAEWCQWLGILPQKDPSSSSLRFTSCWADIEKTVVQSVISKDQEK</sequence>
<dbReference type="SUPFAM" id="SSF56784">
    <property type="entry name" value="HAD-like"/>
    <property type="match status" value="1"/>
</dbReference>
<dbReference type="PANTHER" id="PTHR28181">
    <property type="entry name" value="UPF0655 PROTEIN YCR015C"/>
    <property type="match status" value="1"/>
</dbReference>
<dbReference type="InterPro" id="IPR036412">
    <property type="entry name" value="HAD-like_sf"/>
</dbReference>
<evidence type="ECO:0000313" key="2">
    <source>
        <dbReference type="Proteomes" id="UP001145021"/>
    </source>
</evidence>
<proteinExistence type="predicted"/>
<evidence type="ECO:0008006" key="3">
    <source>
        <dbReference type="Google" id="ProtNLM"/>
    </source>
</evidence>
<reference evidence="1" key="1">
    <citation type="submission" date="2022-07" db="EMBL/GenBank/DDBJ databases">
        <title>Phylogenomic reconstructions and comparative analyses of Kickxellomycotina fungi.</title>
        <authorList>
            <person name="Reynolds N.K."/>
            <person name="Stajich J.E."/>
            <person name="Barry K."/>
            <person name="Grigoriev I.V."/>
            <person name="Crous P."/>
            <person name="Smith M.E."/>
        </authorList>
    </citation>
    <scope>NUCLEOTIDE SEQUENCE</scope>
    <source>
        <strain evidence="1">NBRC 105413</strain>
    </source>
</reference>
<keyword evidence="2" id="KW-1185">Reference proteome</keyword>
<name>A0A9W8CIH1_9FUNG</name>
<dbReference type="InterPro" id="IPR023214">
    <property type="entry name" value="HAD_sf"/>
</dbReference>
<gene>
    <name evidence="1" type="ORF">LPJ64_005092</name>
</gene>
<dbReference type="InterPro" id="IPR050849">
    <property type="entry name" value="HAD-like_hydrolase_phosphatase"/>
</dbReference>
<dbReference type="Proteomes" id="UP001145021">
    <property type="component" value="Unassembled WGS sequence"/>
</dbReference>
<protein>
    <recommendedName>
        <fullName evidence="3">HAD-like protein</fullName>
    </recommendedName>
</protein>
<organism evidence="1 2">
    <name type="scientific">Coemansia asiatica</name>
    <dbReference type="NCBI Taxonomy" id="1052880"/>
    <lineage>
        <taxon>Eukaryota</taxon>
        <taxon>Fungi</taxon>
        <taxon>Fungi incertae sedis</taxon>
        <taxon>Zoopagomycota</taxon>
        <taxon>Kickxellomycotina</taxon>
        <taxon>Kickxellomycetes</taxon>
        <taxon>Kickxellales</taxon>
        <taxon>Kickxellaceae</taxon>
        <taxon>Coemansia</taxon>
    </lineage>
</organism>